<evidence type="ECO:0000256" key="3">
    <source>
        <dbReference type="ARBA" id="ARBA00022840"/>
    </source>
</evidence>
<dbReference type="PROSITE" id="PS51192">
    <property type="entry name" value="HELICASE_ATP_BIND_1"/>
    <property type="match status" value="1"/>
</dbReference>
<sequence>MLRLTAIRSISASCSRAADQSLIKQVTERRRRNPADQFGLIGKGFAPQTEKLVNSRWIEGFVDREKVVNKVHVHEKRIRSRSKEITQPATISNKKRVKMVEKKALMAEYQRKYGVDKRNAHVVIDCKRPEYNHYEGQRYPSPKEIPLVSEFWEKPKYSGDYFVLKRSSKLAPSVLQPEERDWNLFGNIIDYAILRNITDVLNLKTPTKIQDLFLQQYELPMHLFIAGETGSGKTIAYGAPMLSEVLKSKGTKKAIVLVINSYLRTQTANFLNDIAHGTPLNLVECKKNTAFESLDDFDVLIGTPARVAAVLKQFPIEKLANTVSTIVMDEADVIMDESFVESMTEFLAVMPVQHSVIEPESAVGPRVIFSSATCPNELQDLVEGIVSEKHLIYVKSKQLHRLLPNVEQKFVRITLPSRWDLFLDLVEEEIQNASSGQTLVFCKDTARVALVAAKLRAAGVECATITKGRSHVVGDVRFLISTDAGSRGLDLPDLAHVINYDFPRHLVDYVHRVGRVGRCNTKHRPRGRVTSFVRASHEIKMVHEIERAIRLNSPLQGIETDVAGMLKARRTPNKDD</sequence>
<dbReference type="InterPro" id="IPR014001">
    <property type="entry name" value="Helicase_ATP-bd"/>
</dbReference>
<dbReference type="InterPro" id="IPR001650">
    <property type="entry name" value="Helicase_C-like"/>
</dbReference>
<evidence type="ECO:0000259" key="7">
    <source>
        <dbReference type="PROSITE" id="PS51194"/>
    </source>
</evidence>
<dbReference type="SMART" id="SM00487">
    <property type="entry name" value="DEXDc"/>
    <property type="match status" value="1"/>
</dbReference>
<organism evidence="8 9">
    <name type="scientific">Panagrellus redivivus</name>
    <name type="common">Microworm</name>
    <dbReference type="NCBI Taxonomy" id="6233"/>
    <lineage>
        <taxon>Eukaryota</taxon>
        <taxon>Metazoa</taxon>
        <taxon>Ecdysozoa</taxon>
        <taxon>Nematoda</taxon>
        <taxon>Chromadorea</taxon>
        <taxon>Rhabditida</taxon>
        <taxon>Tylenchina</taxon>
        <taxon>Panagrolaimomorpha</taxon>
        <taxon>Panagrolaimoidea</taxon>
        <taxon>Panagrolaimidae</taxon>
        <taxon>Panagrellus</taxon>
    </lineage>
</organism>
<keyword evidence="1 5" id="KW-0547">Nucleotide-binding</keyword>
<evidence type="ECO:0000256" key="2">
    <source>
        <dbReference type="ARBA" id="ARBA00022801"/>
    </source>
</evidence>
<evidence type="ECO:0000256" key="5">
    <source>
        <dbReference type="RuleBase" id="RU365068"/>
    </source>
</evidence>
<evidence type="ECO:0000313" key="9">
    <source>
        <dbReference type="WBParaSite" id="Pan_g146.t1"/>
    </source>
</evidence>
<dbReference type="PANTHER" id="PTHR24031">
    <property type="entry name" value="RNA HELICASE"/>
    <property type="match status" value="1"/>
</dbReference>
<feature type="domain" description="Helicase C-terminal" evidence="7">
    <location>
        <begin position="418"/>
        <end position="566"/>
    </location>
</feature>
<evidence type="ECO:0000259" key="6">
    <source>
        <dbReference type="PROSITE" id="PS51192"/>
    </source>
</evidence>
<dbReference type="PROSITE" id="PS51194">
    <property type="entry name" value="HELICASE_CTER"/>
    <property type="match status" value="1"/>
</dbReference>
<reference evidence="9" key="2">
    <citation type="submission" date="2020-10" db="UniProtKB">
        <authorList>
            <consortium name="WormBaseParasite"/>
        </authorList>
    </citation>
    <scope>IDENTIFICATION</scope>
</reference>
<dbReference type="EC" id="3.6.4.13" evidence="5"/>
<comment type="similarity">
    <text evidence="5">Belongs to the DEAD box helicase family.</text>
</comment>
<dbReference type="SUPFAM" id="SSF52540">
    <property type="entry name" value="P-loop containing nucleoside triphosphate hydrolases"/>
    <property type="match status" value="1"/>
</dbReference>
<dbReference type="GO" id="GO:0003723">
    <property type="term" value="F:RNA binding"/>
    <property type="evidence" value="ECO:0007669"/>
    <property type="project" value="UniProtKB-UniRule"/>
</dbReference>
<dbReference type="Gene3D" id="3.40.50.300">
    <property type="entry name" value="P-loop containing nucleotide triphosphate hydrolases"/>
    <property type="match status" value="2"/>
</dbReference>
<reference evidence="8" key="1">
    <citation type="journal article" date="2013" name="Genetics">
        <title>The draft genome and transcriptome of Panagrellus redivivus are shaped by the harsh demands of a free-living lifestyle.</title>
        <authorList>
            <person name="Srinivasan J."/>
            <person name="Dillman A.R."/>
            <person name="Macchietto M.G."/>
            <person name="Heikkinen L."/>
            <person name="Lakso M."/>
            <person name="Fracchia K.M."/>
            <person name="Antoshechkin I."/>
            <person name="Mortazavi A."/>
            <person name="Wong G."/>
            <person name="Sternberg P.W."/>
        </authorList>
    </citation>
    <scope>NUCLEOTIDE SEQUENCE [LARGE SCALE GENOMIC DNA]</scope>
    <source>
        <strain evidence="8">MT8872</strain>
    </source>
</reference>
<dbReference type="CDD" id="cd18787">
    <property type="entry name" value="SF2_C_DEAD"/>
    <property type="match status" value="1"/>
</dbReference>
<dbReference type="Pfam" id="PF00270">
    <property type="entry name" value="DEAD"/>
    <property type="match status" value="1"/>
</dbReference>
<evidence type="ECO:0000256" key="4">
    <source>
        <dbReference type="ARBA" id="ARBA00022884"/>
    </source>
</evidence>
<name>A0A7E4UZ48_PANRE</name>
<dbReference type="InterPro" id="IPR011545">
    <property type="entry name" value="DEAD/DEAH_box_helicase_dom"/>
</dbReference>
<comment type="catalytic activity">
    <reaction evidence="5">
        <text>ATP + H2O = ADP + phosphate + H(+)</text>
        <dbReference type="Rhea" id="RHEA:13065"/>
        <dbReference type="ChEBI" id="CHEBI:15377"/>
        <dbReference type="ChEBI" id="CHEBI:15378"/>
        <dbReference type="ChEBI" id="CHEBI:30616"/>
        <dbReference type="ChEBI" id="CHEBI:43474"/>
        <dbReference type="ChEBI" id="CHEBI:456216"/>
        <dbReference type="EC" id="3.6.4.13"/>
    </reaction>
</comment>
<keyword evidence="5" id="KW-0347">Helicase</keyword>
<dbReference type="GO" id="GO:0016787">
    <property type="term" value="F:hydrolase activity"/>
    <property type="evidence" value="ECO:0007669"/>
    <property type="project" value="UniProtKB-KW"/>
</dbReference>
<keyword evidence="8" id="KW-1185">Reference proteome</keyword>
<dbReference type="InterPro" id="IPR027417">
    <property type="entry name" value="P-loop_NTPase"/>
</dbReference>
<dbReference type="GO" id="GO:0003724">
    <property type="term" value="F:RNA helicase activity"/>
    <property type="evidence" value="ECO:0007669"/>
    <property type="project" value="UniProtKB-EC"/>
</dbReference>
<feature type="domain" description="Helicase ATP-binding" evidence="6">
    <location>
        <begin position="214"/>
        <end position="392"/>
    </location>
</feature>
<dbReference type="WBParaSite" id="Pan_g146.t1">
    <property type="protein sequence ID" value="Pan_g146.t1"/>
    <property type="gene ID" value="Pan_g146"/>
</dbReference>
<proteinExistence type="inferred from homology"/>
<comment type="domain">
    <text evidence="5">The Q motif is unique to and characteristic of the DEAD box family of RNA helicases and controls ATP binding and hydrolysis.</text>
</comment>
<dbReference type="AlphaFoldDB" id="A0A7E4UZ48"/>
<evidence type="ECO:0000256" key="1">
    <source>
        <dbReference type="ARBA" id="ARBA00022741"/>
    </source>
</evidence>
<dbReference type="Proteomes" id="UP000492821">
    <property type="component" value="Unassembled WGS sequence"/>
</dbReference>
<accession>A0A7E4UZ48</accession>
<dbReference type="SMART" id="SM00490">
    <property type="entry name" value="HELICc"/>
    <property type="match status" value="1"/>
</dbReference>
<keyword evidence="2 5" id="KW-0378">Hydrolase</keyword>
<comment type="function">
    <text evidence="5">RNA helicase.</text>
</comment>
<evidence type="ECO:0000313" key="8">
    <source>
        <dbReference type="Proteomes" id="UP000492821"/>
    </source>
</evidence>
<dbReference type="Pfam" id="PF00271">
    <property type="entry name" value="Helicase_C"/>
    <property type="match status" value="1"/>
</dbReference>
<keyword evidence="3 5" id="KW-0067">ATP-binding</keyword>
<dbReference type="GO" id="GO:0005524">
    <property type="term" value="F:ATP binding"/>
    <property type="evidence" value="ECO:0007669"/>
    <property type="project" value="UniProtKB-UniRule"/>
</dbReference>
<protein>
    <recommendedName>
        <fullName evidence="5">ATP-dependent RNA helicase</fullName>
        <ecNumber evidence="5">3.6.4.13</ecNumber>
    </recommendedName>
</protein>
<keyword evidence="4 5" id="KW-0694">RNA-binding</keyword>